<dbReference type="GO" id="GO:0005743">
    <property type="term" value="C:mitochondrial inner membrane"/>
    <property type="evidence" value="ECO:0007669"/>
    <property type="project" value="UniProtKB-SubCell"/>
</dbReference>
<evidence type="ECO:0000256" key="13">
    <source>
        <dbReference type="ARBA" id="ARBA00022842"/>
    </source>
</evidence>
<feature type="binding site" evidence="18">
    <location>
        <position position="322"/>
    </location>
    <ligand>
        <name>ATP</name>
        <dbReference type="ChEBI" id="CHEBI:30616"/>
    </ligand>
</feature>
<evidence type="ECO:0000256" key="5">
    <source>
        <dbReference type="ARBA" id="ARBA00008276"/>
    </source>
</evidence>
<reference evidence="20" key="1">
    <citation type="submission" date="2021-03" db="EMBL/GenBank/DDBJ databases">
        <authorList>
            <person name="Tagirdzhanova G."/>
        </authorList>
    </citation>
    <scope>NUCLEOTIDE SEQUENCE</scope>
</reference>
<dbReference type="GO" id="GO:0006730">
    <property type="term" value="P:one-carbon metabolic process"/>
    <property type="evidence" value="ECO:0007669"/>
    <property type="project" value="UniProtKB-KW"/>
</dbReference>
<dbReference type="PANTHER" id="PTHR11136">
    <property type="entry name" value="FOLYLPOLYGLUTAMATE SYNTHASE-RELATED"/>
    <property type="match status" value="1"/>
</dbReference>
<keyword evidence="7 17" id="KW-0554">One-carbon metabolism</keyword>
<keyword evidence="6" id="KW-0963">Cytoplasm</keyword>
<comment type="function">
    <text evidence="17">Catalyzes conversion of folates to polyglutamate derivatives allowing concentration of folate compounds in the cell and the intracellular retention of these cofactors, which are important substrates for most of the folate-dependent enzymes that are involved in one-carbon transfer reactions involved in purine, pyrimidine and amino acid synthesis.</text>
</comment>
<dbReference type="EC" id="6.3.2.17" evidence="17"/>
<dbReference type="SUPFAM" id="SSF53623">
    <property type="entry name" value="MurD-like peptide ligases, catalytic domain"/>
    <property type="match status" value="1"/>
</dbReference>
<dbReference type="InterPro" id="IPR023600">
    <property type="entry name" value="Folylpolyglutamate_synth_euk"/>
</dbReference>
<dbReference type="PROSITE" id="PS01012">
    <property type="entry name" value="FOLYLPOLYGLU_SYNT_2"/>
    <property type="match status" value="1"/>
</dbReference>
<evidence type="ECO:0000256" key="19">
    <source>
        <dbReference type="PIRSR" id="PIRSR038895-2"/>
    </source>
</evidence>
<dbReference type="PIRSF" id="PIRSF038895">
    <property type="entry name" value="FPGS"/>
    <property type="match status" value="1"/>
</dbReference>
<dbReference type="EMBL" id="CAJPDR010000308">
    <property type="protein sequence ID" value="CAF9931518.1"/>
    <property type="molecule type" value="Genomic_DNA"/>
</dbReference>
<dbReference type="GO" id="GO:0005759">
    <property type="term" value="C:mitochondrial matrix"/>
    <property type="evidence" value="ECO:0007669"/>
    <property type="project" value="UniProtKB-SubCell"/>
</dbReference>
<keyword evidence="14" id="KW-0496">Mitochondrion</keyword>
<gene>
    <name evidence="20" type="primary">MET7</name>
    <name evidence="20" type="ORF">ALECFALPRED_005026</name>
</gene>
<evidence type="ECO:0000313" key="20">
    <source>
        <dbReference type="EMBL" id="CAF9931518.1"/>
    </source>
</evidence>
<evidence type="ECO:0000256" key="11">
    <source>
        <dbReference type="ARBA" id="ARBA00022792"/>
    </source>
</evidence>
<comment type="caution">
    <text evidence="20">The sequence shown here is derived from an EMBL/GenBank/DDBJ whole genome shotgun (WGS) entry which is preliminary data.</text>
</comment>
<keyword evidence="13 19" id="KW-0460">Magnesium</keyword>
<keyword evidence="12 18" id="KW-0067">ATP-binding</keyword>
<evidence type="ECO:0000256" key="3">
    <source>
        <dbReference type="ARBA" id="ARBA00004496"/>
    </source>
</evidence>
<dbReference type="FunFam" id="3.40.1190.10:FF:000009">
    <property type="entry name" value="Folylpolyglutamate synthase"/>
    <property type="match status" value="1"/>
</dbReference>
<name>A0A8H3FV86_9LECA</name>
<proteinExistence type="inferred from homology"/>
<feature type="binding site" evidence="19">
    <location>
        <position position="104"/>
    </location>
    <ligand>
        <name>Mg(2+)</name>
        <dbReference type="ChEBI" id="CHEBI:18420"/>
        <label>1</label>
    </ligand>
</feature>
<sequence length="505" mass="55811">MAGRTYADAVAALNTLQSNFAIVDSIRKSGKSLNKDAIPEMIDWCRRIGYEPSDLDRLNAIHIAGTKGKGSTSAFISSILGQYRFSSIPKSETPLLHKIGLYTSPHLRFVRERIQINNQPLSEEAFAKYFFETWDRLEEAAKAKGEPTDTTAKPVYFRFLTLMAYHTYMSESVDTAIIECGIGGEYDSTNILVKPTVTGITSLGIDHTAMLGNTIEEIAWHKGGIMKASAPCFTAPQPRAALEVLRQRADEVPTKLHVVDRNPALHDIKLGLAADFQKTNASLAVAIADAQLVALGHEDRKRQNELPSEFIRGLEEVRWPGRCETRREENIAWHIDGGHTLESIEVAGSWFASQIPPSSSTSSSKPKRKRILLFNQQTRDANALAKALHRTLVSALDEGQPFTHAVFCTNITFKEEGYRPDLMSMNTSSAAVERLDVQRGLAETWRDIDPEAVVEVKGSIEEAVGWCRDIAEAEKRDGKEVVMVLVTGSVLLVGGFLEVLETGKD</sequence>
<dbReference type="GO" id="GO:0004326">
    <property type="term" value="F:tetrahydrofolylpolyglutamate synthase activity"/>
    <property type="evidence" value="ECO:0007669"/>
    <property type="project" value="UniProtKB-EC"/>
</dbReference>
<comment type="subcellular location">
    <subcellularLocation>
        <location evidence="3">Cytoplasm</location>
    </subcellularLocation>
    <subcellularLocation>
        <location evidence="1">Mitochondrion inner membrane</location>
    </subcellularLocation>
    <subcellularLocation>
        <location evidence="2">Mitochondrion matrix</location>
    </subcellularLocation>
</comment>
<keyword evidence="11" id="KW-0999">Mitochondrion inner membrane</keyword>
<protein>
    <recommendedName>
        <fullName evidence="17">Folylpolyglutamate synthase</fullName>
        <ecNumber evidence="17">6.3.2.17</ecNumber>
    </recommendedName>
    <alternativeName>
        <fullName evidence="17">Folylpoly-gamma-glutamate synthetase</fullName>
    </alternativeName>
    <alternativeName>
        <fullName evidence="17">Tetrahydrofolylpolyglutamate synthase</fullName>
    </alternativeName>
</protein>
<dbReference type="Gene3D" id="3.40.1190.10">
    <property type="entry name" value="Mur-like, catalytic domain"/>
    <property type="match status" value="1"/>
</dbReference>
<evidence type="ECO:0000256" key="7">
    <source>
        <dbReference type="ARBA" id="ARBA00022563"/>
    </source>
</evidence>
<dbReference type="Gene3D" id="3.90.190.20">
    <property type="entry name" value="Mur ligase, C-terminal domain"/>
    <property type="match status" value="1"/>
</dbReference>
<dbReference type="InterPro" id="IPR036615">
    <property type="entry name" value="Mur_ligase_C_dom_sf"/>
</dbReference>
<evidence type="ECO:0000256" key="9">
    <source>
        <dbReference type="ARBA" id="ARBA00022723"/>
    </source>
</evidence>
<evidence type="ECO:0000256" key="16">
    <source>
        <dbReference type="ARBA" id="ARBA00047493"/>
    </source>
</evidence>
<evidence type="ECO:0000313" key="21">
    <source>
        <dbReference type="Proteomes" id="UP000664203"/>
    </source>
</evidence>
<evidence type="ECO:0000256" key="12">
    <source>
        <dbReference type="ARBA" id="ARBA00022840"/>
    </source>
</evidence>
<evidence type="ECO:0000256" key="1">
    <source>
        <dbReference type="ARBA" id="ARBA00004273"/>
    </source>
</evidence>
<evidence type="ECO:0000256" key="2">
    <source>
        <dbReference type="ARBA" id="ARBA00004305"/>
    </source>
</evidence>
<comment type="pathway">
    <text evidence="4 17">Cofactor biosynthesis; tetrahydrofolylpolyglutamate biosynthesis.</text>
</comment>
<evidence type="ECO:0000256" key="4">
    <source>
        <dbReference type="ARBA" id="ARBA00005150"/>
    </source>
</evidence>
<dbReference type="GO" id="GO:0046872">
    <property type="term" value="F:metal ion binding"/>
    <property type="evidence" value="ECO:0007669"/>
    <property type="project" value="UniProtKB-KW"/>
</dbReference>
<evidence type="ECO:0000256" key="14">
    <source>
        <dbReference type="ARBA" id="ARBA00023128"/>
    </source>
</evidence>
<feature type="binding site" evidence="19">
    <location>
        <position position="179"/>
    </location>
    <ligand>
        <name>Mg(2+)</name>
        <dbReference type="ChEBI" id="CHEBI:18420"/>
        <label>1</label>
    </ligand>
</feature>
<comment type="cofactor">
    <cofactor evidence="17">
        <name>a monovalent cation</name>
        <dbReference type="ChEBI" id="CHEBI:60242"/>
    </cofactor>
    <text evidence="17">A monovalent cation.</text>
</comment>
<keyword evidence="15" id="KW-0472">Membrane</keyword>
<dbReference type="InterPro" id="IPR018109">
    <property type="entry name" value="Folylpolyglutamate_synth_CS"/>
</dbReference>
<dbReference type="UniPathway" id="UPA00850"/>
<feature type="binding site" evidence="18">
    <location>
        <position position="336"/>
    </location>
    <ligand>
        <name>ATP</name>
        <dbReference type="ChEBI" id="CHEBI:30616"/>
    </ligand>
</feature>
<dbReference type="InterPro" id="IPR001645">
    <property type="entry name" value="Folylpolyglutamate_synth"/>
</dbReference>
<comment type="catalytic activity">
    <reaction evidence="16 17">
        <text>(6S)-5,6,7,8-tetrahydrofolyl-(gamma-L-Glu)(n) + L-glutamate + ATP = (6S)-5,6,7,8-tetrahydrofolyl-(gamma-L-Glu)(n+1) + ADP + phosphate + H(+)</text>
        <dbReference type="Rhea" id="RHEA:10580"/>
        <dbReference type="Rhea" id="RHEA-COMP:14738"/>
        <dbReference type="Rhea" id="RHEA-COMP:14740"/>
        <dbReference type="ChEBI" id="CHEBI:15378"/>
        <dbReference type="ChEBI" id="CHEBI:29985"/>
        <dbReference type="ChEBI" id="CHEBI:30616"/>
        <dbReference type="ChEBI" id="CHEBI:43474"/>
        <dbReference type="ChEBI" id="CHEBI:141005"/>
        <dbReference type="ChEBI" id="CHEBI:456216"/>
        <dbReference type="EC" id="6.3.2.17"/>
    </reaction>
</comment>
<keyword evidence="10 18" id="KW-0547">Nucleotide-binding</keyword>
<dbReference type="Proteomes" id="UP000664203">
    <property type="component" value="Unassembled WGS sequence"/>
</dbReference>
<evidence type="ECO:0000256" key="6">
    <source>
        <dbReference type="ARBA" id="ARBA00022490"/>
    </source>
</evidence>
<keyword evidence="21" id="KW-1185">Reference proteome</keyword>
<dbReference type="NCBIfam" id="TIGR01499">
    <property type="entry name" value="folC"/>
    <property type="match status" value="1"/>
</dbReference>
<keyword evidence="9 19" id="KW-0479">Metal-binding</keyword>
<evidence type="ECO:0000256" key="17">
    <source>
        <dbReference type="PIRNR" id="PIRNR038895"/>
    </source>
</evidence>
<evidence type="ECO:0000256" key="10">
    <source>
        <dbReference type="ARBA" id="ARBA00022741"/>
    </source>
</evidence>
<dbReference type="InterPro" id="IPR036565">
    <property type="entry name" value="Mur-like_cat_sf"/>
</dbReference>
<dbReference type="GO" id="GO:0005524">
    <property type="term" value="F:ATP binding"/>
    <property type="evidence" value="ECO:0007669"/>
    <property type="project" value="UniProtKB-KW"/>
</dbReference>
<dbReference type="SUPFAM" id="SSF53244">
    <property type="entry name" value="MurD-like peptide ligases, peptide-binding domain"/>
    <property type="match status" value="1"/>
</dbReference>
<feature type="binding site" evidence="19">
    <location>
        <position position="207"/>
    </location>
    <ligand>
        <name>Mg(2+)</name>
        <dbReference type="ChEBI" id="CHEBI:18420"/>
        <label>1</label>
    </ligand>
</feature>
<keyword evidence="8 17" id="KW-0436">Ligase</keyword>
<comment type="similarity">
    <text evidence="5 17">Belongs to the folylpolyglutamate synthase family.</text>
</comment>
<evidence type="ECO:0000256" key="18">
    <source>
        <dbReference type="PIRSR" id="PIRSR038895-1"/>
    </source>
</evidence>
<evidence type="ECO:0000256" key="8">
    <source>
        <dbReference type="ARBA" id="ARBA00022598"/>
    </source>
</evidence>
<dbReference type="PANTHER" id="PTHR11136:SF5">
    <property type="entry name" value="FOLYLPOLYGLUTAMATE SYNTHASE, MITOCHONDRIAL"/>
    <property type="match status" value="1"/>
</dbReference>
<dbReference type="AlphaFoldDB" id="A0A8H3FV86"/>
<dbReference type="OrthoDB" id="5212574at2759"/>
<accession>A0A8H3FV86</accession>
<organism evidence="20 21">
    <name type="scientific">Alectoria fallacina</name>
    <dbReference type="NCBI Taxonomy" id="1903189"/>
    <lineage>
        <taxon>Eukaryota</taxon>
        <taxon>Fungi</taxon>
        <taxon>Dikarya</taxon>
        <taxon>Ascomycota</taxon>
        <taxon>Pezizomycotina</taxon>
        <taxon>Lecanoromycetes</taxon>
        <taxon>OSLEUM clade</taxon>
        <taxon>Lecanoromycetidae</taxon>
        <taxon>Lecanorales</taxon>
        <taxon>Lecanorineae</taxon>
        <taxon>Parmeliaceae</taxon>
        <taxon>Alectoria</taxon>
    </lineage>
</organism>
<dbReference type="GO" id="GO:0005829">
    <property type="term" value="C:cytosol"/>
    <property type="evidence" value="ECO:0007669"/>
    <property type="project" value="TreeGrafter"/>
</dbReference>
<evidence type="ECO:0000256" key="15">
    <source>
        <dbReference type="ARBA" id="ARBA00023136"/>
    </source>
</evidence>